<dbReference type="Proteomes" id="UP000230233">
    <property type="component" value="Chromosome III"/>
</dbReference>
<keyword evidence="1" id="KW-0132">Cell division</keyword>
<dbReference type="GO" id="GO:0045842">
    <property type="term" value="P:positive regulation of mitotic metaphase/anaphase transition"/>
    <property type="evidence" value="ECO:0007669"/>
    <property type="project" value="TreeGrafter"/>
</dbReference>
<evidence type="ECO:0000256" key="2">
    <source>
        <dbReference type="ARBA" id="ARBA00022776"/>
    </source>
</evidence>
<reference evidence="6" key="1">
    <citation type="submission" date="2017-10" db="EMBL/GenBank/DDBJ databases">
        <title>Rapid genome shrinkage in a self-fertile nematode reveals novel sperm competition proteins.</title>
        <authorList>
            <person name="Yin D."/>
            <person name="Schwarz E.M."/>
            <person name="Thomas C.G."/>
            <person name="Felde R.L."/>
            <person name="Korf I.F."/>
            <person name="Cutter A.D."/>
            <person name="Schartner C.M."/>
            <person name="Ralston E.J."/>
            <person name="Meyer B.J."/>
            <person name="Haag E.S."/>
        </authorList>
    </citation>
    <scope>NUCLEOTIDE SEQUENCE [LARGE SCALE GENOMIC DNA]</scope>
    <source>
        <strain evidence="6">JU1422</strain>
    </source>
</reference>
<accession>A0A2G5UUC4</accession>
<dbReference type="GO" id="GO:0070979">
    <property type="term" value="P:protein K11-linked ubiquitination"/>
    <property type="evidence" value="ECO:0007669"/>
    <property type="project" value="TreeGrafter"/>
</dbReference>
<keyword evidence="3" id="KW-0833">Ubl conjugation pathway</keyword>
<dbReference type="GO" id="GO:0051301">
    <property type="term" value="P:cell division"/>
    <property type="evidence" value="ECO:0007669"/>
    <property type="project" value="UniProtKB-KW"/>
</dbReference>
<protein>
    <recommendedName>
        <fullName evidence="7">Anaphase-promoting complex subunit 5</fullName>
    </recommendedName>
</protein>
<sequence>MPPHKIRAGINLDTIFGNPLVNVTGEPITPTKIAIFYLIRTLFQSHFGIGAVPSLKPFDKYEKTKAFSVLYSLILRDAEVSYEDFRIIARMLNDELDRSVYYHFTCSVERLANGEEQLEMLFEDSFYTAKRPTHENVLKRETKEMDMLTFMSSTSFMYVWIKRVMIQYTRTSQEGIFTLTRNFHEWINKEKISPIQHGINVKLPFDIDCSVRARQWIGEQLRLIQFCPSRAMPYSEIMNWCNIIRRRHRDVSEVNLMEAIVQIQLQDPPSAVDSLKEFFDLSMLHLTESANAALNTLKLIASNPGAMRYGPILQGRICRIFGDRISAHTLFTESIQQSQVNVDDMCNRIANIELTINEVFMAGPILMRVVCDPSKKDDNENSDNSKNEVRTLQDTIHAAADINMPTCRTLQKSVKEDYELHAYLVSLSKFMLCIEDLMDGKYFRFNSTADYVAVGLHRLRLMSDAQSKGRVVEDFAGAIMTSALIQSGMYNQARRASEELLVNNNETKSCPKFETENQVVAGVNFVYSLASIGDYDTAFDTLSSLKLVFPEDVNWLCSRHITICSNIINFEKDFLLNQYSACFDHVQALSSLAPLEFVLRKSLLLAVTGKLSEAVLLLKEYKCEDVRGMMRIHMQLATIGTAYGRYDASEYHLEEAGKIAINTHFQDANFLVTRRIGSMLLTRCMPEEAYQILASLIDRVESFGTYIEKAIYYVSMARCLRMQGEDPRDFLRKCKLQILNNRWPAMEKLILTELTILHHSRGMFPDENRMTWATEQFSKLEADFPGTCTWLFV</sequence>
<evidence type="ECO:0000313" key="6">
    <source>
        <dbReference type="Proteomes" id="UP000230233"/>
    </source>
</evidence>
<evidence type="ECO:0000256" key="3">
    <source>
        <dbReference type="ARBA" id="ARBA00022786"/>
    </source>
</evidence>
<dbReference type="GO" id="GO:0031145">
    <property type="term" value="P:anaphase-promoting complex-dependent catabolic process"/>
    <property type="evidence" value="ECO:0007669"/>
    <property type="project" value="TreeGrafter"/>
</dbReference>
<gene>
    <name evidence="5" type="primary">Cni-such-1</name>
    <name evidence="5" type="synonym">Cnig_chr_III.g9867</name>
    <name evidence="5" type="ORF">B9Z55_009867</name>
</gene>
<dbReference type="InterPro" id="IPR037679">
    <property type="entry name" value="Apc5"/>
</dbReference>
<comment type="caution">
    <text evidence="5">The sequence shown here is derived from an EMBL/GenBank/DDBJ whole genome shotgun (WGS) entry which is preliminary data.</text>
</comment>
<dbReference type="AlphaFoldDB" id="A0A2G5UUC4"/>
<dbReference type="SUPFAM" id="SSF48452">
    <property type="entry name" value="TPR-like"/>
    <property type="match status" value="1"/>
</dbReference>
<keyword evidence="6" id="KW-1185">Reference proteome</keyword>
<evidence type="ECO:0000256" key="4">
    <source>
        <dbReference type="ARBA" id="ARBA00023306"/>
    </source>
</evidence>
<evidence type="ECO:0008006" key="7">
    <source>
        <dbReference type="Google" id="ProtNLM"/>
    </source>
</evidence>
<dbReference type="OrthoDB" id="5773922at2759"/>
<dbReference type="EMBL" id="PDUG01000003">
    <property type="protein sequence ID" value="PIC42961.1"/>
    <property type="molecule type" value="Genomic_DNA"/>
</dbReference>
<evidence type="ECO:0000313" key="5">
    <source>
        <dbReference type="EMBL" id="PIC42961.1"/>
    </source>
</evidence>
<evidence type="ECO:0000256" key="1">
    <source>
        <dbReference type="ARBA" id="ARBA00022618"/>
    </source>
</evidence>
<proteinExistence type="predicted"/>
<keyword evidence="2" id="KW-0498">Mitosis</keyword>
<organism evidence="5 6">
    <name type="scientific">Caenorhabditis nigoni</name>
    <dbReference type="NCBI Taxonomy" id="1611254"/>
    <lineage>
        <taxon>Eukaryota</taxon>
        <taxon>Metazoa</taxon>
        <taxon>Ecdysozoa</taxon>
        <taxon>Nematoda</taxon>
        <taxon>Chromadorea</taxon>
        <taxon>Rhabditida</taxon>
        <taxon>Rhabditina</taxon>
        <taxon>Rhabditomorpha</taxon>
        <taxon>Rhabditoidea</taxon>
        <taxon>Rhabditidae</taxon>
        <taxon>Peloderinae</taxon>
        <taxon>Caenorhabditis</taxon>
    </lineage>
</organism>
<keyword evidence="4" id="KW-0131">Cell cycle</keyword>
<dbReference type="STRING" id="1611254.A0A2G5UUC4"/>
<name>A0A2G5UUC4_9PELO</name>
<dbReference type="PANTHER" id="PTHR12830">
    <property type="entry name" value="ANAPHASE-PROMOTING COMPLEX SUBUNIT 5"/>
    <property type="match status" value="1"/>
</dbReference>
<dbReference type="PANTHER" id="PTHR12830:SF10">
    <property type="entry name" value="SUPPRESSOR OF SPINDLE CHECKPOINT DEFECT 1"/>
    <property type="match status" value="1"/>
</dbReference>
<dbReference type="GO" id="GO:0005680">
    <property type="term" value="C:anaphase-promoting complex"/>
    <property type="evidence" value="ECO:0007669"/>
    <property type="project" value="InterPro"/>
</dbReference>
<dbReference type="UniPathway" id="UPA00143"/>
<dbReference type="InterPro" id="IPR011990">
    <property type="entry name" value="TPR-like_helical_dom_sf"/>
</dbReference>